<reference evidence="1" key="1">
    <citation type="submission" date="2023-04" db="EMBL/GenBank/DDBJ databases">
        <title>Draft Genome sequencing of Naganishia species isolated from polar environments using Oxford Nanopore Technology.</title>
        <authorList>
            <person name="Leo P."/>
            <person name="Venkateswaran K."/>
        </authorList>
    </citation>
    <scope>NUCLEOTIDE SEQUENCE</scope>
    <source>
        <strain evidence="1">MNA-CCFEE 5262</strain>
    </source>
</reference>
<evidence type="ECO:0000313" key="2">
    <source>
        <dbReference type="Proteomes" id="UP001230649"/>
    </source>
</evidence>
<evidence type="ECO:0000313" key="1">
    <source>
        <dbReference type="EMBL" id="KAJ9110024.1"/>
    </source>
</evidence>
<accession>A0ACC2WFR4</accession>
<name>A0ACC2WFR4_9TREE</name>
<protein>
    <submittedName>
        <fullName evidence="1">Uncharacterized protein</fullName>
    </submittedName>
</protein>
<keyword evidence="2" id="KW-1185">Reference proteome</keyword>
<gene>
    <name evidence="1" type="ORF">QFC20_003098</name>
</gene>
<dbReference type="EMBL" id="JASBWS010000026">
    <property type="protein sequence ID" value="KAJ9110024.1"/>
    <property type="molecule type" value="Genomic_DNA"/>
</dbReference>
<organism evidence="1 2">
    <name type="scientific">Naganishia adeliensis</name>
    <dbReference type="NCBI Taxonomy" id="92952"/>
    <lineage>
        <taxon>Eukaryota</taxon>
        <taxon>Fungi</taxon>
        <taxon>Dikarya</taxon>
        <taxon>Basidiomycota</taxon>
        <taxon>Agaricomycotina</taxon>
        <taxon>Tremellomycetes</taxon>
        <taxon>Filobasidiales</taxon>
        <taxon>Filobasidiaceae</taxon>
        <taxon>Naganishia</taxon>
    </lineage>
</organism>
<proteinExistence type="predicted"/>
<comment type="caution">
    <text evidence="1">The sequence shown here is derived from an EMBL/GenBank/DDBJ whole genome shotgun (WGS) entry which is preliminary data.</text>
</comment>
<dbReference type="Proteomes" id="UP001230649">
    <property type="component" value="Unassembled WGS sequence"/>
</dbReference>
<sequence>MNDDFFNHDLSPETASTPNAAELNAALPLLSASTSTFDAFDDLAGLDINQTNFSELDDEEQDIAHIILSDPSLLGLDCLIGAGPPKRRTGVASQAGQTGATPMSVSATPFTTPTVQHQPVAQHTPTSRVAFGNGVPLQTGSSGYAHRVISSSAAGDRRVGDGTENGVRRGFDGSRAGSPPKAYVRPPTMRKAKQKCSGERPSCERCRAGNWACHYAIRQRRRAPGSVKPGATPVQQSLAVKGLPSARSAQGGQVAQRSVQPQRTFLSGTMNTGSTAVRSQAGMPSTVQKVVAKPILPPTPPVSNQRQTQPMTTIATNGSTNDSNPHREPPSQPAVQPLVRSIAGPIKAGMPNFGHFSANAFLAKKFPGLMPGASRPIVSPGQLPYMSKAAAHQQQSLGNGEHEVPGSPSGSLGKAAPKRPTKKRKTKNGGGVASAEAENDLNVMDGFGYLYGFQETSSSDPGIGKQGSYAYHGPVGWASGRGARQLPGSNRERQVSENWYGNVGEEEPALRAEEYLQVIHEDGLLADLDLDTHLSTLAPATHDAVSRAGYSPTHTQTSDDVLQNVASILDPRFTDHNATSSATIKAEDVSHSDGDGNSQTAYSFAAPTNENDHVLHLLASEFGYSTYGDANTNGQAPVQGKTEVIPNGDGSMTGLDAALFGDGDHVSAANLAAFSDQIFHTTFSPHDSQRSEASSVYQDAGEGQLPDFMMEDLTDFAAWSAQAEQPFAESEASSRFGTNPNQSPVNAFHNPFAAGLDVAGLDDLIQLNAKNEEEQFALDLATMFNDPEEGGHANPSSTEDVIMDGGMMNIEELEQALNQHMESTSTPVAADQDLLPSPEVVAKVEVPDTPQSSAQTTLPANDTPDNAPQEQVTPLSHTATTPGFTQNKSTCQHEIDISQTVRSLSRLYLPTLALGQLMPLLTRALEILVSLHTCTMCAINPAQTIPQLALLSRTCSILLRPHPLTPSPLPLTIAGGRTTFTGLAPEVEVHIIDILWANWRSHSLQKVFTDLERRVQEHAQECARKRQDVQRDTSGSAESARTHDGPTPEELRCDMMTLALKRFRAKVR</sequence>